<sequence>MAIVGGLVDVPFENKVEFDDLARFAVQDYNQKNDSSLEFKKVLNVKQQIVAGIMYYITFEATEGGNKKEYEAKILLRKWEDLKKVVGFKLVGDDSTMPGGIVNVPNPNNTKFQELARFAIQDYNKKQNAHLEFVENLNVKEQVVAGIMYYITLAATDDAGKKKIYKKVLNVKQQIVAGIMYYITLAAIDAGKKKIYEAKIWVKEWEDFKKVVEFKLVGDDIAKLGGITDVPFPNNPEFQDLARFAIQVYNKKENVHLEFVENLNVKQQVVAGMMYYITLAAIDAGKKKIYETKIWVKEWEDFKKVVEFKLVGDDSTMPGGIVNVPNPNNTKLVPRSCSFCCSGL</sequence>
<dbReference type="Gene3D" id="3.10.450.10">
    <property type="match status" value="4"/>
</dbReference>
<keyword evidence="6" id="KW-1185">Reference proteome</keyword>
<evidence type="ECO:0000313" key="6">
    <source>
        <dbReference type="Proteomes" id="UP000011115"/>
    </source>
</evidence>
<proteinExistence type="inferred from homology"/>
<name>M1A5P8_SOLTU</name>
<dbReference type="GO" id="GO:0004869">
    <property type="term" value="F:cysteine-type endopeptidase inhibitor activity"/>
    <property type="evidence" value="ECO:0007669"/>
    <property type="project" value="UniProtKB-KW"/>
</dbReference>
<keyword evidence="1 3" id="KW-0646">Protease inhibitor</keyword>
<dbReference type="OMA" id="QIVAGKF"/>
<evidence type="ECO:0000256" key="2">
    <source>
        <dbReference type="ARBA" id="ARBA00022704"/>
    </source>
</evidence>
<dbReference type="Pfam" id="PF00031">
    <property type="entry name" value="Cystatin"/>
    <property type="match status" value="4"/>
</dbReference>
<dbReference type="Gramene" id="PGSC0003DMT400015249">
    <property type="protein sequence ID" value="PGSC0003DMT400015249"/>
    <property type="gene ID" value="PGSC0003DMG400005950"/>
</dbReference>
<dbReference type="InterPro" id="IPR006525">
    <property type="entry name" value="Cystatin-related_pln"/>
</dbReference>
<evidence type="ECO:0000256" key="3">
    <source>
        <dbReference type="RuleBase" id="RU362130"/>
    </source>
</evidence>
<evidence type="ECO:0000259" key="4">
    <source>
        <dbReference type="SMART" id="SM00043"/>
    </source>
</evidence>
<feature type="domain" description="Cystatin" evidence="4">
    <location>
        <begin position="222"/>
        <end position="311"/>
    </location>
</feature>
<dbReference type="PANTHER" id="PTHR11413">
    <property type="entry name" value="CYSTATIN FAMILY MEMBER"/>
    <property type="match status" value="1"/>
</dbReference>
<accession>M1A5P8</accession>
<dbReference type="NCBIfam" id="TIGR01638">
    <property type="entry name" value="Atha_cystat_rel"/>
    <property type="match status" value="1"/>
</dbReference>
<evidence type="ECO:0000313" key="5">
    <source>
        <dbReference type="EnsemblPlants" id="PGSC0003DMT400015249"/>
    </source>
</evidence>
<reference evidence="6" key="1">
    <citation type="journal article" date="2011" name="Nature">
        <title>Genome sequence and analysis of the tuber crop potato.</title>
        <authorList>
            <consortium name="The Potato Genome Sequencing Consortium"/>
        </authorList>
    </citation>
    <scope>NUCLEOTIDE SEQUENCE [LARGE SCALE GENOMIC DNA]</scope>
    <source>
        <strain evidence="6">cv. DM1-3 516 R44</strain>
    </source>
</reference>
<dbReference type="PANTHER" id="PTHR11413:SF116">
    <property type="entry name" value="MULTICYSTATIN"/>
    <property type="match status" value="1"/>
</dbReference>
<organism evidence="5 6">
    <name type="scientific">Solanum tuberosum</name>
    <name type="common">Potato</name>
    <dbReference type="NCBI Taxonomy" id="4113"/>
    <lineage>
        <taxon>Eukaryota</taxon>
        <taxon>Viridiplantae</taxon>
        <taxon>Streptophyta</taxon>
        <taxon>Embryophyta</taxon>
        <taxon>Tracheophyta</taxon>
        <taxon>Spermatophyta</taxon>
        <taxon>Magnoliopsida</taxon>
        <taxon>eudicotyledons</taxon>
        <taxon>Gunneridae</taxon>
        <taxon>Pentapetalae</taxon>
        <taxon>asterids</taxon>
        <taxon>lamiids</taxon>
        <taxon>Solanales</taxon>
        <taxon>Solanaceae</taxon>
        <taxon>Solanoideae</taxon>
        <taxon>Solaneae</taxon>
        <taxon>Solanum</taxon>
    </lineage>
</organism>
<dbReference type="SUPFAM" id="SSF54403">
    <property type="entry name" value="Cystatin/monellin"/>
    <property type="match status" value="4"/>
</dbReference>
<feature type="domain" description="Cystatin" evidence="4">
    <location>
        <begin position="2"/>
        <end position="91"/>
    </location>
</feature>
<protein>
    <recommendedName>
        <fullName evidence="3">Cysteine proteinase inhibitor</fullName>
    </recommendedName>
</protein>
<dbReference type="AlphaFoldDB" id="M1A5P8"/>
<dbReference type="EnsemblPlants" id="PGSC0003DMT400015249">
    <property type="protein sequence ID" value="PGSC0003DMT400015249"/>
    <property type="gene ID" value="PGSC0003DMG400005950"/>
</dbReference>
<feature type="domain" description="Cystatin" evidence="4">
    <location>
        <begin position="96"/>
        <end position="217"/>
    </location>
</feature>
<dbReference type="ExpressionAtlas" id="M1A5P8">
    <property type="expression patterns" value="baseline"/>
</dbReference>
<dbReference type="PROSITE" id="PS00287">
    <property type="entry name" value="CYSTATIN"/>
    <property type="match status" value="1"/>
</dbReference>
<reference evidence="5" key="2">
    <citation type="submission" date="2015-06" db="UniProtKB">
        <authorList>
            <consortium name="EnsemblPlants"/>
        </authorList>
    </citation>
    <scope>IDENTIFICATION</scope>
    <source>
        <strain evidence="5">DM1-3 516 R44</strain>
    </source>
</reference>
<dbReference type="CDD" id="cd00042">
    <property type="entry name" value="CY"/>
    <property type="match status" value="3"/>
</dbReference>
<keyword evidence="2 3" id="KW-0789">Thiol protease inhibitor</keyword>
<dbReference type="InterPro" id="IPR018073">
    <property type="entry name" value="Prot_inh_cystat_CS"/>
</dbReference>
<dbReference type="InterPro" id="IPR046350">
    <property type="entry name" value="Cystatin_sf"/>
</dbReference>
<comment type="similarity">
    <text evidence="3">Belongs to the cystatin family. Phytocystatin subfamily.</text>
</comment>
<dbReference type="SMART" id="SM00043">
    <property type="entry name" value="CY"/>
    <property type="match status" value="3"/>
</dbReference>
<evidence type="ECO:0000256" key="1">
    <source>
        <dbReference type="ARBA" id="ARBA00022690"/>
    </source>
</evidence>
<dbReference type="InterPro" id="IPR000010">
    <property type="entry name" value="Cystatin_dom"/>
</dbReference>
<dbReference type="InterPro" id="IPR027214">
    <property type="entry name" value="Cystatin"/>
</dbReference>
<dbReference type="Proteomes" id="UP000011115">
    <property type="component" value="Unassembled WGS sequence"/>
</dbReference>